<dbReference type="AlphaFoldDB" id="F8E828"/>
<name>F8E828_FLESM</name>
<dbReference type="HOGENOM" id="CLU_009583_0_4_0"/>
<dbReference type="EMBL" id="CP002858">
    <property type="protein sequence ID" value="AEI13952.1"/>
    <property type="molecule type" value="Genomic_DNA"/>
</dbReference>
<accession>F8E828</accession>
<sequence>MNIAFVTSTKRWGGVKTWILDFSEELIKIGHNVLIFARDENFINRAEKNGLKTFKIDFGFDYNPKTIVRFMGYFKKYNVDIACLNVQKELRSAGIAAKIMKIPVVHRVGLASDIVDKIDFKIANKFLSDKILVPCETMKTELLEKHKFLEEKDISVIYNGKNILSENAGQILHKPVKFVITSKVEKSKGHDYLAKVLLKLKHKGLSFHFDIFGEGNLSEWFEDFIKKNKLDDNVQIKGFESDVRHLLPKYDFGLLTSFSEGFPNVILEYMSAGLPVISSNVSGVAEIVEDDFNGFLFMAGDEDKLERLFKKAISMNTVTYKSMSLNALNTMSKRFNLEDNALSLAGFFENVKKTKNIQL</sequence>
<dbReference type="OrthoDB" id="9790710at2"/>
<gene>
    <name evidence="3" type="ordered locus">Flexsi_0261</name>
</gene>
<protein>
    <submittedName>
        <fullName evidence="3">Glycosyl transferase group 1</fullName>
    </submittedName>
</protein>
<dbReference type="Pfam" id="PF00534">
    <property type="entry name" value="Glycos_transf_1"/>
    <property type="match status" value="1"/>
</dbReference>
<evidence type="ECO:0000259" key="2">
    <source>
        <dbReference type="Pfam" id="PF13439"/>
    </source>
</evidence>
<dbReference type="GO" id="GO:0016757">
    <property type="term" value="F:glycosyltransferase activity"/>
    <property type="evidence" value="ECO:0007669"/>
    <property type="project" value="InterPro"/>
</dbReference>
<dbReference type="PANTHER" id="PTHR12526">
    <property type="entry name" value="GLYCOSYLTRANSFERASE"/>
    <property type="match status" value="1"/>
</dbReference>
<dbReference type="STRING" id="717231.Flexsi_0261"/>
<evidence type="ECO:0000313" key="4">
    <source>
        <dbReference type="Proteomes" id="UP000006621"/>
    </source>
</evidence>
<evidence type="ECO:0000313" key="3">
    <source>
        <dbReference type="EMBL" id="AEI13952.1"/>
    </source>
</evidence>
<keyword evidence="3" id="KW-0808">Transferase</keyword>
<reference evidence="3 4" key="1">
    <citation type="journal article" date="2011" name="Stand. Genomic Sci.">
        <title>Genome sequence of the moderately thermophilic halophile Flexistipes sinusarabici strain (MAS10).</title>
        <authorList>
            <person name="Lapidus A."/>
            <person name="Chertkov O."/>
            <person name="Nolan M."/>
            <person name="Lucas S."/>
            <person name="Hammon N."/>
            <person name="Deshpande S."/>
            <person name="Cheng J.F."/>
            <person name="Tapia R."/>
            <person name="Han C."/>
            <person name="Goodwin L."/>
            <person name="Pitluck S."/>
            <person name="Liolios K."/>
            <person name="Pagani I."/>
            <person name="Ivanova N."/>
            <person name="Huntemann M."/>
            <person name="Mavromatis K."/>
            <person name="Mikhailova N."/>
            <person name="Pati A."/>
            <person name="Chen A."/>
            <person name="Palaniappan K."/>
            <person name="Land M."/>
            <person name="Hauser L."/>
            <person name="Brambilla E.M."/>
            <person name="Rohde M."/>
            <person name="Abt B."/>
            <person name="Spring S."/>
            <person name="Goker M."/>
            <person name="Bristow J."/>
            <person name="Eisen J.A."/>
            <person name="Markowitz V."/>
            <person name="Hugenholtz P."/>
            <person name="Kyrpides N.C."/>
            <person name="Klenk H.P."/>
            <person name="Woyke T."/>
        </authorList>
    </citation>
    <scope>NUCLEOTIDE SEQUENCE [LARGE SCALE GENOMIC DNA]</scope>
    <source>
        <strain evidence="4">DSM 4947 / MAS 10</strain>
    </source>
</reference>
<dbReference type="Proteomes" id="UP000006621">
    <property type="component" value="Chromosome"/>
</dbReference>
<dbReference type="InterPro" id="IPR001296">
    <property type="entry name" value="Glyco_trans_1"/>
</dbReference>
<keyword evidence="4" id="KW-1185">Reference proteome</keyword>
<proteinExistence type="predicted"/>
<feature type="domain" description="Glycosyl transferase family 1" evidence="1">
    <location>
        <begin position="172"/>
        <end position="324"/>
    </location>
</feature>
<dbReference type="eggNOG" id="COG0438">
    <property type="taxonomic scope" value="Bacteria"/>
</dbReference>
<feature type="domain" description="Glycosyltransferase subfamily 4-like N-terminal" evidence="2">
    <location>
        <begin position="12"/>
        <end position="160"/>
    </location>
</feature>
<dbReference type="InterPro" id="IPR028098">
    <property type="entry name" value="Glyco_trans_4-like_N"/>
</dbReference>
<dbReference type="SUPFAM" id="SSF53756">
    <property type="entry name" value="UDP-Glycosyltransferase/glycogen phosphorylase"/>
    <property type="match status" value="1"/>
</dbReference>
<dbReference type="KEGG" id="fsi:Flexsi_0261"/>
<dbReference type="PANTHER" id="PTHR12526:SF630">
    <property type="entry name" value="GLYCOSYLTRANSFERASE"/>
    <property type="match status" value="1"/>
</dbReference>
<organism evidence="3 4">
    <name type="scientific">Flexistipes sinusarabici (strain ATCC 49648 / DSM 4947 / MAS 10)</name>
    <dbReference type="NCBI Taxonomy" id="717231"/>
    <lineage>
        <taxon>Bacteria</taxon>
        <taxon>Pseudomonadati</taxon>
        <taxon>Deferribacterota</taxon>
        <taxon>Deferribacteres</taxon>
        <taxon>Deferribacterales</taxon>
        <taxon>Flexistipitaceae</taxon>
        <taxon>Flexistipes</taxon>
    </lineage>
</organism>
<dbReference type="CDD" id="cd03811">
    <property type="entry name" value="GT4_GT28_WabH-like"/>
    <property type="match status" value="1"/>
</dbReference>
<dbReference type="Gene3D" id="3.40.50.2000">
    <property type="entry name" value="Glycogen Phosphorylase B"/>
    <property type="match status" value="2"/>
</dbReference>
<reference evidence="4" key="2">
    <citation type="submission" date="2011-06" db="EMBL/GenBank/DDBJ databases">
        <title>The complete genome of Flexistipes sinusarabici DSM 4947.</title>
        <authorList>
            <person name="Lucas S."/>
            <person name="Han J."/>
            <person name="Lapidus A."/>
            <person name="Bruce D."/>
            <person name="Goodwin L."/>
            <person name="Pitluck S."/>
            <person name="Peters L."/>
            <person name="Kyrpides N."/>
            <person name="Mavromatis K."/>
            <person name="Ivanova N."/>
            <person name="Mikhailova N."/>
            <person name="Chertkov O."/>
            <person name="Detter J.C."/>
            <person name="Tapia R."/>
            <person name="Han C."/>
            <person name="Land M."/>
            <person name="Hauser L."/>
            <person name="Markowitz V."/>
            <person name="Cheng J.-F."/>
            <person name="Hugenholtz P."/>
            <person name="Woyke T."/>
            <person name="Wu D."/>
            <person name="Spring S."/>
            <person name="Schroeder M."/>
            <person name="Brambilla E."/>
            <person name="Klenk H.-P."/>
            <person name="Eisen J.A."/>
        </authorList>
    </citation>
    <scope>NUCLEOTIDE SEQUENCE [LARGE SCALE GENOMIC DNA]</scope>
    <source>
        <strain evidence="4">DSM 4947 / MAS 10</strain>
    </source>
</reference>
<evidence type="ECO:0000259" key="1">
    <source>
        <dbReference type="Pfam" id="PF00534"/>
    </source>
</evidence>
<dbReference type="Pfam" id="PF13439">
    <property type="entry name" value="Glyco_transf_4"/>
    <property type="match status" value="1"/>
</dbReference>
<dbReference type="RefSeq" id="WP_013885464.1">
    <property type="nucleotide sequence ID" value="NC_015672.1"/>
</dbReference>